<reference evidence="4" key="1">
    <citation type="journal article" date="2019" name="Int. J. Syst. Evol. Microbiol.">
        <title>The Global Catalogue of Microorganisms (GCM) 10K type strain sequencing project: providing services to taxonomists for standard genome sequencing and annotation.</title>
        <authorList>
            <consortium name="The Broad Institute Genomics Platform"/>
            <consortium name="The Broad Institute Genome Sequencing Center for Infectious Disease"/>
            <person name="Wu L."/>
            <person name="Ma J."/>
        </authorList>
    </citation>
    <scope>NUCLEOTIDE SEQUENCE [LARGE SCALE GENOMIC DNA]</scope>
    <source>
        <strain evidence="4">CGMCC 4.7357</strain>
    </source>
</reference>
<sequence length="57" mass="6136">MSTHRRKKAGGVGRAGRAFNRKIRPPSLNGGRRAELVMFALVALTMLMVAASVVQLS</sequence>
<feature type="transmembrane region" description="Helical" evidence="2">
    <location>
        <begin position="36"/>
        <end position="56"/>
    </location>
</feature>
<gene>
    <name evidence="3" type="ORF">ACFPA8_19580</name>
</gene>
<accession>A0ABV9AAK4</accession>
<dbReference type="EMBL" id="JBHSFH010000010">
    <property type="protein sequence ID" value="MFC4496332.1"/>
    <property type="molecule type" value="Genomic_DNA"/>
</dbReference>
<proteinExistence type="predicted"/>
<evidence type="ECO:0008006" key="5">
    <source>
        <dbReference type="Google" id="ProtNLM"/>
    </source>
</evidence>
<keyword evidence="2" id="KW-1133">Transmembrane helix</keyword>
<evidence type="ECO:0000256" key="2">
    <source>
        <dbReference type="SAM" id="Phobius"/>
    </source>
</evidence>
<comment type="caution">
    <text evidence="3">The sequence shown here is derived from an EMBL/GenBank/DDBJ whole genome shotgun (WGS) entry which is preliminary data.</text>
</comment>
<evidence type="ECO:0000313" key="3">
    <source>
        <dbReference type="EMBL" id="MFC4496332.1"/>
    </source>
</evidence>
<protein>
    <recommendedName>
        <fullName evidence="5">Secreted protein</fullName>
    </recommendedName>
</protein>
<evidence type="ECO:0000256" key="1">
    <source>
        <dbReference type="SAM" id="MobiDB-lite"/>
    </source>
</evidence>
<keyword evidence="2" id="KW-0472">Membrane</keyword>
<dbReference type="RefSeq" id="WP_386450247.1">
    <property type="nucleotide sequence ID" value="NZ_JBHSFH010000010.1"/>
</dbReference>
<keyword evidence="4" id="KW-1185">Reference proteome</keyword>
<feature type="region of interest" description="Disordered" evidence="1">
    <location>
        <begin position="1"/>
        <end position="24"/>
    </location>
</feature>
<organism evidence="3 4">
    <name type="scientific">Streptomyces ovatisporus</name>
    <dbReference type="NCBI Taxonomy" id="1128682"/>
    <lineage>
        <taxon>Bacteria</taxon>
        <taxon>Bacillati</taxon>
        <taxon>Actinomycetota</taxon>
        <taxon>Actinomycetes</taxon>
        <taxon>Kitasatosporales</taxon>
        <taxon>Streptomycetaceae</taxon>
        <taxon>Streptomyces</taxon>
    </lineage>
</organism>
<keyword evidence="2" id="KW-0812">Transmembrane</keyword>
<evidence type="ECO:0000313" key="4">
    <source>
        <dbReference type="Proteomes" id="UP001595997"/>
    </source>
</evidence>
<name>A0ABV9AAK4_9ACTN</name>
<dbReference type="Proteomes" id="UP001595997">
    <property type="component" value="Unassembled WGS sequence"/>
</dbReference>